<dbReference type="SUPFAM" id="SSF49265">
    <property type="entry name" value="Fibronectin type III"/>
    <property type="match status" value="1"/>
</dbReference>
<evidence type="ECO:0000256" key="1">
    <source>
        <dbReference type="ARBA" id="ARBA00022737"/>
    </source>
</evidence>
<dbReference type="InterPro" id="IPR050964">
    <property type="entry name" value="Striated_Muscle_Regulatory"/>
</dbReference>
<keyword evidence="1" id="KW-0677">Repeat</keyword>
<gene>
    <name evidence="3" type="ORF">PXEA_LOCUS17100</name>
</gene>
<dbReference type="Proteomes" id="UP000784294">
    <property type="component" value="Unassembled WGS sequence"/>
</dbReference>
<dbReference type="PANTHER" id="PTHR13817:SF151">
    <property type="entry name" value="TITIN"/>
    <property type="match status" value="1"/>
</dbReference>
<dbReference type="Pfam" id="PF00041">
    <property type="entry name" value="fn3"/>
    <property type="match status" value="2"/>
</dbReference>
<dbReference type="SMART" id="SM00060">
    <property type="entry name" value="FN3"/>
    <property type="match status" value="2"/>
</dbReference>
<name>A0A3S5ARX6_9PLAT</name>
<reference evidence="3" key="1">
    <citation type="submission" date="2018-11" db="EMBL/GenBank/DDBJ databases">
        <authorList>
            <consortium name="Pathogen Informatics"/>
        </authorList>
    </citation>
    <scope>NUCLEOTIDE SEQUENCE</scope>
</reference>
<dbReference type="GO" id="GO:0031430">
    <property type="term" value="C:M band"/>
    <property type="evidence" value="ECO:0007669"/>
    <property type="project" value="TreeGrafter"/>
</dbReference>
<dbReference type="OrthoDB" id="504170at2759"/>
<proteinExistence type="predicted"/>
<protein>
    <recommendedName>
        <fullName evidence="2">Fibronectin type-III domain-containing protein</fullName>
    </recommendedName>
</protein>
<dbReference type="PROSITE" id="PS50853">
    <property type="entry name" value="FN3"/>
    <property type="match status" value="2"/>
</dbReference>
<evidence type="ECO:0000313" key="4">
    <source>
        <dbReference type="Proteomes" id="UP000784294"/>
    </source>
</evidence>
<feature type="domain" description="Fibronectin type-III" evidence="2">
    <location>
        <begin position="116"/>
        <end position="208"/>
    </location>
</feature>
<dbReference type="InterPro" id="IPR036116">
    <property type="entry name" value="FN3_sf"/>
</dbReference>
<dbReference type="FunFam" id="2.60.40.10:FF:000056">
    <property type="entry name" value="twitchin isoform X4"/>
    <property type="match status" value="1"/>
</dbReference>
<evidence type="ECO:0000259" key="2">
    <source>
        <dbReference type="PROSITE" id="PS50853"/>
    </source>
</evidence>
<organism evidence="3 4">
    <name type="scientific">Protopolystoma xenopodis</name>
    <dbReference type="NCBI Taxonomy" id="117903"/>
    <lineage>
        <taxon>Eukaryota</taxon>
        <taxon>Metazoa</taxon>
        <taxon>Spiralia</taxon>
        <taxon>Lophotrochozoa</taxon>
        <taxon>Platyhelminthes</taxon>
        <taxon>Monogenea</taxon>
        <taxon>Polyopisthocotylea</taxon>
        <taxon>Polystomatidea</taxon>
        <taxon>Polystomatidae</taxon>
        <taxon>Protopolystoma</taxon>
    </lineage>
</organism>
<dbReference type="PANTHER" id="PTHR13817">
    <property type="entry name" value="TITIN"/>
    <property type="match status" value="1"/>
</dbReference>
<dbReference type="GO" id="GO:0045214">
    <property type="term" value="P:sarcomere organization"/>
    <property type="evidence" value="ECO:0007669"/>
    <property type="project" value="TreeGrafter"/>
</dbReference>
<accession>A0A3S5ARX6</accession>
<dbReference type="InterPro" id="IPR013783">
    <property type="entry name" value="Ig-like_fold"/>
</dbReference>
<evidence type="ECO:0000313" key="3">
    <source>
        <dbReference type="EMBL" id="VEL23660.1"/>
    </source>
</evidence>
<dbReference type="CDD" id="cd00063">
    <property type="entry name" value="FN3"/>
    <property type="match status" value="2"/>
</dbReference>
<feature type="domain" description="Fibronectin type-III" evidence="2">
    <location>
        <begin position="13"/>
        <end position="110"/>
    </location>
</feature>
<keyword evidence="4" id="KW-1185">Reference proteome</keyword>
<sequence>MFRQSFKHRVIKRTGEGAVKSRNNFIIGLCLSEYIRRAMNWLIAGTGYQVEKRTPKGKWTKATASLVPGTTVSITGLEEGSDYEFRVMGVNDAGLGDPSKTTPPQTIKDPTFPPGSPENLTAQTINKNGVTLAWQKPRSDGGAKVTGYLIERKGESGEWELARHCPADSTQAWVPMQEGEKCQFRVKAINPEGEGEPSKPTSVITANNQEAAPSLMGTSDAVGGEGSGVGGLKDITIKVYLANSEKRIQMIVFFIPYNRHTQPLNNI</sequence>
<dbReference type="InterPro" id="IPR003961">
    <property type="entry name" value="FN3_dom"/>
</dbReference>
<dbReference type="EMBL" id="CAAALY010063139">
    <property type="protein sequence ID" value="VEL23660.1"/>
    <property type="molecule type" value="Genomic_DNA"/>
</dbReference>
<dbReference type="Gene3D" id="2.60.40.10">
    <property type="entry name" value="Immunoglobulins"/>
    <property type="match status" value="2"/>
</dbReference>
<comment type="caution">
    <text evidence="3">The sequence shown here is derived from an EMBL/GenBank/DDBJ whole genome shotgun (WGS) entry which is preliminary data.</text>
</comment>
<dbReference type="AlphaFoldDB" id="A0A3S5ARX6"/>